<dbReference type="Pfam" id="PF13460">
    <property type="entry name" value="NAD_binding_10"/>
    <property type="match status" value="1"/>
</dbReference>
<dbReference type="OrthoDB" id="9803892at2"/>
<dbReference type="PANTHER" id="PTHR15020">
    <property type="entry name" value="FLAVIN REDUCTASE-RELATED"/>
    <property type="match status" value="1"/>
</dbReference>
<dbReference type="Proteomes" id="UP000199657">
    <property type="component" value="Unassembled WGS sequence"/>
</dbReference>
<dbReference type="EMBL" id="FOEG01000002">
    <property type="protein sequence ID" value="SEO68833.1"/>
    <property type="molecule type" value="Genomic_DNA"/>
</dbReference>
<accession>A0A1H8RSB7</accession>
<dbReference type="SUPFAM" id="SSF51735">
    <property type="entry name" value="NAD(P)-binding Rossmann-fold domains"/>
    <property type="match status" value="1"/>
</dbReference>
<sequence>MTVLVIGANGRIGRQVCALAAEAGIPVRAMVRHRAEEPLFEEQGIETVQGDLEGDFHEALAGCDQVLFAAGSGPHTSADRTLLVDLHGAVRAIQFAEEAGVSRFIMLSALRAADPLVGPENLRPYLAAKYAADLILQRSALPHVILRPGKFTDDEPTGLVTTDTDQSPGVDISRGNVALALFTALRNPDITDREIPLVDGDRSVDDVIR</sequence>
<name>A0A1H8RSB7_9GAMM</name>
<organism evidence="2 3">
    <name type="scientific">Aquisalimonas asiatica</name>
    <dbReference type="NCBI Taxonomy" id="406100"/>
    <lineage>
        <taxon>Bacteria</taxon>
        <taxon>Pseudomonadati</taxon>
        <taxon>Pseudomonadota</taxon>
        <taxon>Gammaproteobacteria</taxon>
        <taxon>Chromatiales</taxon>
        <taxon>Ectothiorhodospiraceae</taxon>
        <taxon>Aquisalimonas</taxon>
    </lineage>
</organism>
<evidence type="ECO:0000313" key="3">
    <source>
        <dbReference type="Proteomes" id="UP000199657"/>
    </source>
</evidence>
<dbReference type="PANTHER" id="PTHR15020:SF50">
    <property type="entry name" value="UPF0659 PROTEIN YMR090W"/>
    <property type="match status" value="1"/>
</dbReference>
<dbReference type="InterPro" id="IPR036291">
    <property type="entry name" value="NAD(P)-bd_dom_sf"/>
</dbReference>
<dbReference type="STRING" id="406100.SAMN04488052_102192"/>
<gene>
    <name evidence="2" type="ORF">SAMN04488052_102192</name>
</gene>
<dbReference type="RefSeq" id="WP_091641838.1">
    <property type="nucleotide sequence ID" value="NZ_FOEG01000002.1"/>
</dbReference>
<dbReference type="AlphaFoldDB" id="A0A1H8RSB7"/>
<proteinExistence type="predicted"/>
<protein>
    <submittedName>
        <fullName evidence="2">NAD(P)H-binding</fullName>
    </submittedName>
</protein>
<dbReference type="Gene3D" id="3.40.50.720">
    <property type="entry name" value="NAD(P)-binding Rossmann-like Domain"/>
    <property type="match status" value="1"/>
</dbReference>
<feature type="domain" description="NAD(P)-binding" evidence="1">
    <location>
        <begin position="7"/>
        <end position="188"/>
    </location>
</feature>
<dbReference type="CDD" id="cd05243">
    <property type="entry name" value="SDR_a5"/>
    <property type="match status" value="1"/>
</dbReference>
<evidence type="ECO:0000313" key="2">
    <source>
        <dbReference type="EMBL" id="SEO68833.1"/>
    </source>
</evidence>
<dbReference type="InterPro" id="IPR016040">
    <property type="entry name" value="NAD(P)-bd_dom"/>
</dbReference>
<keyword evidence="3" id="KW-1185">Reference proteome</keyword>
<evidence type="ECO:0000259" key="1">
    <source>
        <dbReference type="Pfam" id="PF13460"/>
    </source>
</evidence>
<reference evidence="2 3" key="1">
    <citation type="submission" date="2016-10" db="EMBL/GenBank/DDBJ databases">
        <authorList>
            <person name="de Groot N.N."/>
        </authorList>
    </citation>
    <scope>NUCLEOTIDE SEQUENCE [LARGE SCALE GENOMIC DNA]</scope>
    <source>
        <strain evidence="2 3">CGMCC 1.6291</strain>
    </source>
</reference>